<evidence type="ECO:0000256" key="5">
    <source>
        <dbReference type="ARBA" id="ARBA00022692"/>
    </source>
</evidence>
<feature type="transmembrane region" description="Helical" evidence="12">
    <location>
        <begin position="171"/>
        <end position="188"/>
    </location>
</feature>
<keyword evidence="6 12" id="KW-1133">Transmembrane helix</keyword>
<keyword evidence="4" id="KW-1003">Cell membrane</keyword>
<evidence type="ECO:0000256" key="9">
    <source>
        <dbReference type="ARBA" id="ARBA00023136"/>
    </source>
</evidence>
<feature type="transmembrane region" description="Helical" evidence="12">
    <location>
        <begin position="50"/>
        <end position="67"/>
    </location>
</feature>
<comment type="subcellular location">
    <subcellularLocation>
        <location evidence="1">Cell membrane</location>
        <topology evidence="1">Multi-pass membrane protein</topology>
    </subcellularLocation>
</comment>
<evidence type="ECO:0000256" key="6">
    <source>
        <dbReference type="ARBA" id="ARBA00022989"/>
    </source>
</evidence>
<protein>
    <recommendedName>
        <fullName evidence="15">Solute carrier family 5 member 8</fullName>
    </recommendedName>
</protein>
<keyword evidence="9 12" id="KW-0472">Membrane</keyword>
<dbReference type="PROSITE" id="PS50283">
    <property type="entry name" value="NA_SOLUT_SYMP_3"/>
    <property type="match status" value="1"/>
</dbReference>
<feature type="transmembrane region" description="Helical" evidence="12">
    <location>
        <begin position="269"/>
        <end position="291"/>
    </location>
</feature>
<feature type="non-terminal residue" evidence="13">
    <location>
        <position position="436"/>
    </location>
</feature>
<dbReference type="PANTHER" id="PTHR42985:SF40">
    <property type="entry name" value="LD47995P-RELATED"/>
    <property type="match status" value="1"/>
</dbReference>
<feature type="non-terminal residue" evidence="13">
    <location>
        <position position="1"/>
    </location>
</feature>
<evidence type="ECO:0000256" key="2">
    <source>
        <dbReference type="ARBA" id="ARBA00006434"/>
    </source>
</evidence>
<dbReference type="InterPro" id="IPR001734">
    <property type="entry name" value="Na/solute_symporter"/>
</dbReference>
<evidence type="ECO:0000256" key="10">
    <source>
        <dbReference type="ARBA" id="ARBA00023201"/>
    </source>
</evidence>
<reference evidence="13 14" key="1">
    <citation type="submission" date="2024-05" db="EMBL/GenBank/DDBJ databases">
        <authorList>
            <person name="Wallberg A."/>
        </authorList>
    </citation>
    <scope>NUCLEOTIDE SEQUENCE [LARGE SCALE GENOMIC DNA]</scope>
</reference>
<dbReference type="AlphaFoldDB" id="A0AAV2QJA8"/>
<dbReference type="InterPro" id="IPR051163">
    <property type="entry name" value="Sodium:Solute_Symporter_SSF"/>
</dbReference>
<evidence type="ECO:0000256" key="7">
    <source>
        <dbReference type="ARBA" id="ARBA00023053"/>
    </source>
</evidence>
<comment type="similarity">
    <text evidence="2 11">Belongs to the sodium:solute symporter (SSF) (TC 2.A.21) family.</text>
</comment>
<feature type="transmembrane region" description="Helical" evidence="12">
    <location>
        <begin position="326"/>
        <end position="348"/>
    </location>
</feature>
<evidence type="ECO:0000256" key="1">
    <source>
        <dbReference type="ARBA" id="ARBA00004651"/>
    </source>
</evidence>
<evidence type="ECO:0000256" key="4">
    <source>
        <dbReference type="ARBA" id="ARBA00022475"/>
    </source>
</evidence>
<dbReference type="PANTHER" id="PTHR42985">
    <property type="entry name" value="SODIUM-COUPLED MONOCARBOXYLATE TRANSPORTER"/>
    <property type="match status" value="1"/>
</dbReference>
<name>A0AAV2QJA8_MEGNR</name>
<feature type="transmembrane region" description="Helical" evidence="12">
    <location>
        <begin position="391"/>
        <end position="414"/>
    </location>
</feature>
<evidence type="ECO:0008006" key="15">
    <source>
        <dbReference type="Google" id="ProtNLM"/>
    </source>
</evidence>
<evidence type="ECO:0000256" key="8">
    <source>
        <dbReference type="ARBA" id="ARBA00023065"/>
    </source>
</evidence>
<dbReference type="EMBL" id="CAXKWB010006841">
    <property type="protein sequence ID" value="CAL4084603.1"/>
    <property type="molecule type" value="Genomic_DNA"/>
</dbReference>
<feature type="transmembrane region" description="Helical" evidence="12">
    <location>
        <begin position="131"/>
        <end position="150"/>
    </location>
</feature>
<dbReference type="GO" id="GO:0006814">
    <property type="term" value="P:sodium ion transport"/>
    <property type="evidence" value="ECO:0007669"/>
    <property type="project" value="UniProtKB-KW"/>
</dbReference>
<dbReference type="InterPro" id="IPR038377">
    <property type="entry name" value="Na/Glc_symporter_sf"/>
</dbReference>
<keyword evidence="7" id="KW-0915">Sodium</keyword>
<accession>A0AAV2QJA8</accession>
<feature type="transmembrane region" description="Helical" evidence="12">
    <location>
        <begin position="20"/>
        <end position="44"/>
    </location>
</feature>
<organism evidence="13 14">
    <name type="scientific">Meganyctiphanes norvegica</name>
    <name type="common">Northern krill</name>
    <name type="synonym">Thysanopoda norvegica</name>
    <dbReference type="NCBI Taxonomy" id="48144"/>
    <lineage>
        <taxon>Eukaryota</taxon>
        <taxon>Metazoa</taxon>
        <taxon>Ecdysozoa</taxon>
        <taxon>Arthropoda</taxon>
        <taxon>Crustacea</taxon>
        <taxon>Multicrustacea</taxon>
        <taxon>Malacostraca</taxon>
        <taxon>Eumalacostraca</taxon>
        <taxon>Eucarida</taxon>
        <taxon>Euphausiacea</taxon>
        <taxon>Euphausiidae</taxon>
        <taxon>Meganyctiphanes</taxon>
    </lineage>
</organism>
<dbReference type="Proteomes" id="UP001497623">
    <property type="component" value="Unassembled WGS sequence"/>
</dbReference>
<dbReference type="GO" id="GO:0005886">
    <property type="term" value="C:plasma membrane"/>
    <property type="evidence" value="ECO:0007669"/>
    <property type="project" value="UniProtKB-SubCell"/>
</dbReference>
<dbReference type="Pfam" id="PF00474">
    <property type="entry name" value="SSF"/>
    <property type="match status" value="1"/>
</dbReference>
<keyword evidence="8" id="KW-0406">Ion transport</keyword>
<keyword evidence="5 12" id="KW-0812">Transmembrane</keyword>
<evidence type="ECO:0000256" key="11">
    <source>
        <dbReference type="RuleBase" id="RU362091"/>
    </source>
</evidence>
<gene>
    <name evidence="13" type="ORF">MNOR_LOCUS12461</name>
</gene>
<proteinExistence type="inferred from homology"/>
<comment type="caution">
    <text evidence="13">The sequence shown here is derived from an EMBL/GenBank/DDBJ whole genome shotgun (WGS) entry which is preliminary data.</text>
</comment>
<keyword evidence="14" id="KW-1185">Reference proteome</keyword>
<keyword evidence="3" id="KW-0813">Transport</keyword>
<dbReference type="Gene3D" id="1.20.1730.10">
    <property type="entry name" value="Sodium/glucose cotransporter"/>
    <property type="match status" value="1"/>
</dbReference>
<dbReference type="GO" id="GO:0015293">
    <property type="term" value="F:symporter activity"/>
    <property type="evidence" value="ECO:0007669"/>
    <property type="project" value="TreeGrafter"/>
</dbReference>
<feature type="transmembrane region" description="Helical" evidence="12">
    <location>
        <begin position="223"/>
        <end position="248"/>
    </location>
</feature>
<evidence type="ECO:0000256" key="3">
    <source>
        <dbReference type="ARBA" id="ARBA00022448"/>
    </source>
</evidence>
<evidence type="ECO:0000256" key="12">
    <source>
        <dbReference type="SAM" id="Phobius"/>
    </source>
</evidence>
<evidence type="ECO:0000313" key="13">
    <source>
        <dbReference type="EMBL" id="CAL4084603.1"/>
    </source>
</evidence>
<keyword evidence="10" id="KW-0739">Sodium transport</keyword>
<evidence type="ECO:0000313" key="14">
    <source>
        <dbReference type="Proteomes" id="UP001497623"/>
    </source>
</evidence>
<sequence length="436" mass="47808">VIFLHQYLLLRFKSRTLQKIGSMSQMLNMTMYLGVCLYAPSLTLASVTDLSLWACICGLGVLCSIYITCGGVRAVVYTDVVQTSVMFLGVLIAVSQVSNDLEGIGSVWAAAEEGGRLEFLNMDPNPFIRHTFWSVQVLGLYFITSSVGLMQPQFQRLTSVRSIKISQHYTNLIWSLFYYSGLVAYATYKDCDTLTTGKIEKADQILVYMVGDKLSHLPGMTGLFVAAVAGAVLSSMSSMANGLAAMIWEDFLKDFWIFKDMDSSQACNVTRGLSLFAGLSSIVMASLISQLGSLFQAAYSISGAIASPLDGLFIAAIALPWVNTSGALIGFLSAFSFNIWLVISKFYLQAGQTKPLPVSTENCILNETLTNLNMVYDTIDYLAIFDVSYCYLGSLGVIIVLIVSTLVSCITGLVPPSEVEAHLVDRRCFRAYKWIW</sequence>
<feature type="transmembrane region" description="Helical" evidence="12">
    <location>
        <begin position="297"/>
        <end position="319"/>
    </location>
</feature>